<evidence type="ECO:0000256" key="1">
    <source>
        <dbReference type="SAM" id="Phobius"/>
    </source>
</evidence>
<organism evidence="2 3">
    <name type="scientific">Ancylostoma ceylanicum</name>
    <dbReference type="NCBI Taxonomy" id="53326"/>
    <lineage>
        <taxon>Eukaryota</taxon>
        <taxon>Metazoa</taxon>
        <taxon>Ecdysozoa</taxon>
        <taxon>Nematoda</taxon>
        <taxon>Chromadorea</taxon>
        <taxon>Rhabditida</taxon>
        <taxon>Rhabditina</taxon>
        <taxon>Rhabditomorpha</taxon>
        <taxon>Strongyloidea</taxon>
        <taxon>Ancylostomatidae</taxon>
        <taxon>Ancylostomatinae</taxon>
        <taxon>Ancylostoma</taxon>
    </lineage>
</organism>
<dbReference type="EMBL" id="JARK01001370">
    <property type="protein sequence ID" value="EYC16373.1"/>
    <property type="molecule type" value="Genomic_DNA"/>
</dbReference>
<protein>
    <submittedName>
        <fullName evidence="2">Uncharacterized protein</fullName>
    </submittedName>
</protein>
<name>A0A016UPF7_9BILA</name>
<dbReference type="AlphaFoldDB" id="A0A016UPF7"/>
<comment type="caution">
    <text evidence="2">The sequence shown here is derived from an EMBL/GenBank/DDBJ whole genome shotgun (WGS) entry which is preliminary data.</text>
</comment>
<dbReference type="Proteomes" id="UP000024635">
    <property type="component" value="Unassembled WGS sequence"/>
</dbReference>
<feature type="transmembrane region" description="Helical" evidence="1">
    <location>
        <begin position="60"/>
        <end position="80"/>
    </location>
</feature>
<keyword evidence="3" id="KW-1185">Reference proteome</keyword>
<keyword evidence="1" id="KW-0812">Transmembrane</keyword>
<keyword evidence="1" id="KW-1133">Transmembrane helix</keyword>
<reference evidence="3" key="1">
    <citation type="journal article" date="2015" name="Nat. Genet.">
        <title>The genome and transcriptome of the zoonotic hookworm Ancylostoma ceylanicum identify infection-specific gene families.</title>
        <authorList>
            <person name="Schwarz E.M."/>
            <person name="Hu Y."/>
            <person name="Antoshechkin I."/>
            <person name="Miller M.M."/>
            <person name="Sternberg P.W."/>
            <person name="Aroian R.V."/>
        </authorList>
    </citation>
    <scope>NUCLEOTIDE SEQUENCE</scope>
    <source>
        <strain evidence="3">HY135</strain>
    </source>
</reference>
<evidence type="ECO:0000313" key="2">
    <source>
        <dbReference type="EMBL" id="EYC16373.1"/>
    </source>
</evidence>
<proteinExistence type="predicted"/>
<accession>A0A016UPF7</accession>
<gene>
    <name evidence="2" type="primary">Acey_s0034.g2959</name>
    <name evidence="2" type="ORF">Y032_0034g2959</name>
</gene>
<sequence>MDGLVGRERDRTIDRVRAQLASYHCATRAPKMVMLNIMDADRITTSILLRHDRTARAGVFFGRTSIGIFLIVWCICRYVNPGDCA</sequence>
<keyword evidence="1" id="KW-0472">Membrane</keyword>
<evidence type="ECO:0000313" key="3">
    <source>
        <dbReference type="Proteomes" id="UP000024635"/>
    </source>
</evidence>